<dbReference type="Gene3D" id="3.30.1490.270">
    <property type="match status" value="1"/>
</dbReference>
<sequence length="886" mass="97070">MNDSRENRSENLDAQAMNWLAHQALAAPAGHWDELRGLANTAAPSPQDPAQMSEAWQTFIQHLGSEGLDGLGLRMGNLQRQVRDNGITYNVYAAADQPQRPWSLDLFPLMVPKANWQQIEAGVLQRMQLLERIMADAYGPQKLVLDGHLPAALIQGHPAYLPAMHGVPPVGGRYLSLAAFDLARGPDGCWWLLSQRTQAPSGLGYLLENRLIVSRQFPKAFEGFPVQRLAETYRTLIDGLKARSPAGASAHIALLTPGPYNETYFEHAYLARYLGLSLVQGNDLTVRDEKLYLKTLQGLQPVHGLLRRVDDDWLDPLELRADSTLGVPGLLQAVRSGHVLVANTPGSGFLESNALLGFMPALARDLLGEELQLPAIPSWWCGEAAALQDVLPRIQGCVIKPTYPYHTDRHSFEPVLGHQLSRREQDEWAGRILRDPDAYTLQSWLPLSHQPTWQVQADGQPAIESRPVVLRVFAVADAQGGWQVLPGGLARLGTRAGIASMQRGGSSADVWVQAKATETTASPVTSPANAPISVPKAESTQPSASVLAQRQRLVTSRAAENLFWMGRYTERTENTLRLVRLSLEILNSENQNQPQLLNFITAMATRHGLVRPGVPAAAQAHRVFERSLIAGLWDNKLATSVGFNLRSVRLAASSVRERLSPEHWRLLEQAESRFFNSVASDNSQDTVEVQALLAETSQMLAALTGAQTDRMTRDDGWRLLSIGRHIERLEFLSSALSTAVQGGLIGEQAGFDAVLDLFDSTISFHAQYQQSRTPQALMDLLVTNPDNPRALGWVAHTLRSRLLRMGNLADGATVPLAAVVPRLVDLTPEALWPLDCTADAILASAEHPLPLHAALAECQSSARHVSDQLCGLFFTHSGDARFSFGA</sequence>
<name>A0ABT6X314_9BURK</name>
<feature type="domain" description="DUF403" evidence="1">
    <location>
        <begin position="555"/>
        <end position="874"/>
    </location>
</feature>
<dbReference type="SUPFAM" id="SSF56059">
    <property type="entry name" value="Glutathione synthetase ATP-binding domain-like"/>
    <property type="match status" value="1"/>
</dbReference>
<dbReference type="InterPro" id="IPR051680">
    <property type="entry name" value="ATP-dep_Glu-Cys_Ligase-2"/>
</dbReference>
<evidence type="ECO:0000313" key="4">
    <source>
        <dbReference type="Proteomes" id="UP001431902"/>
    </source>
</evidence>
<reference evidence="3" key="1">
    <citation type="submission" date="2023-05" db="EMBL/GenBank/DDBJ databases">
        <title>Limnohabitans sp. strain HM2-2 Genome sequencing and assembly.</title>
        <authorList>
            <person name="Jung Y."/>
        </authorList>
    </citation>
    <scope>NUCLEOTIDE SEQUENCE</scope>
    <source>
        <strain evidence="3">HM2-2</strain>
    </source>
</reference>
<dbReference type="Pfam" id="PF04168">
    <property type="entry name" value="Alpha-E"/>
    <property type="match status" value="1"/>
</dbReference>
<dbReference type="PANTHER" id="PTHR34595">
    <property type="entry name" value="BLR5612 PROTEIN"/>
    <property type="match status" value="1"/>
</dbReference>
<dbReference type="PANTHER" id="PTHR34595:SF2">
    <property type="entry name" value="BLR2978 PROTEIN"/>
    <property type="match status" value="1"/>
</dbReference>
<organism evidence="3 4">
    <name type="scientific">Limnohabitans lacus</name>
    <dbReference type="NCBI Taxonomy" id="3045173"/>
    <lineage>
        <taxon>Bacteria</taxon>
        <taxon>Pseudomonadati</taxon>
        <taxon>Pseudomonadota</taxon>
        <taxon>Betaproteobacteria</taxon>
        <taxon>Burkholderiales</taxon>
        <taxon>Comamonadaceae</taxon>
        <taxon>Limnohabitans</taxon>
    </lineage>
</organism>
<gene>
    <name evidence="3" type="ORF">QLQ16_01535</name>
</gene>
<dbReference type="RefSeq" id="WP_283222920.1">
    <property type="nucleotide sequence ID" value="NZ_JASGBH010000001.1"/>
</dbReference>
<dbReference type="InterPro" id="IPR025841">
    <property type="entry name" value="CP_ATPgrasp_2"/>
</dbReference>
<protein>
    <submittedName>
        <fullName evidence="3">Circularly permuted type 2 ATP-grasp protein</fullName>
    </submittedName>
</protein>
<feature type="domain" description="Circularly permuted ATP-grasp type 2" evidence="2">
    <location>
        <begin position="108"/>
        <end position="492"/>
    </location>
</feature>
<keyword evidence="4" id="KW-1185">Reference proteome</keyword>
<comment type="caution">
    <text evidence="3">The sequence shown here is derived from an EMBL/GenBank/DDBJ whole genome shotgun (WGS) entry which is preliminary data.</text>
</comment>
<dbReference type="Gene3D" id="3.40.50.11290">
    <property type="match status" value="1"/>
</dbReference>
<accession>A0ABT6X314</accession>
<dbReference type="Pfam" id="PF14403">
    <property type="entry name" value="CP_ATPgrasp_2"/>
    <property type="match status" value="1"/>
</dbReference>
<dbReference type="Proteomes" id="UP001431902">
    <property type="component" value="Unassembled WGS sequence"/>
</dbReference>
<dbReference type="InterPro" id="IPR007296">
    <property type="entry name" value="DUF403"/>
</dbReference>
<dbReference type="EMBL" id="JASGBH010000001">
    <property type="protein sequence ID" value="MDI9232514.1"/>
    <property type="molecule type" value="Genomic_DNA"/>
</dbReference>
<proteinExistence type="predicted"/>
<evidence type="ECO:0000259" key="2">
    <source>
        <dbReference type="Pfam" id="PF14403"/>
    </source>
</evidence>
<evidence type="ECO:0000313" key="3">
    <source>
        <dbReference type="EMBL" id="MDI9232514.1"/>
    </source>
</evidence>
<evidence type="ECO:0000259" key="1">
    <source>
        <dbReference type="Pfam" id="PF04168"/>
    </source>
</evidence>